<gene>
    <name evidence="2" type="ORF">OCU04_012426</name>
</gene>
<name>A0A9X0DD85_9HELO</name>
<dbReference type="OrthoDB" id="5424750at2759"/>
<comment type="caution">
    <text evidence="2">The sequence shown here is derived from an EMBL/GenBank/DDBJ whole genome shotgun (WGS) entry which is preliminary data.</text>
</comment>
<organism evidence="2 3">
    <name type="scientific">Sclerotinia nivalis</name>
    <dbReference type="NCBI Taxonomy" id="352851"/>
    <lineage>
        <taxon>Eukaryota</taxon>
        <taxon>Fungi</taxon>
        <taxon>Dikarya</taxon>
        <taxon>Ascomycota</taxon>
        <taxon>Pezizomycotina</taxon>
        <taxon>Leotiomycetes</taxon>
        <taxon>Helotiales</taxon>
        <taxon>Sclerotiniaceae</taxon>
        <taxon>Sclerotinia</taxon>
    </lineage>
</organism>
<proteinExistence type="predicted"/>
<keyword evidence="3" id="KW-1185">Reference proteome</keyword>
<feature type="region of interest" description="Disordered" evidence="1">
    <location>
        <begin position="120"/>
        <end position="162"/>
    </location>
</feature>
<dbReference type="Proteomes" id="UP001152300">
    <property type="component" value="Unassembled WGS sequence"/>
</dbReference>
<protein>
    <submittedName>
        <fullName evidence="2">Uncharacterized protein</fullName>
    </submittedName>
</protein>
<dbReference type="EMBL" id="JAPEIS010000016">
    <property type="protein sequence ID" value="KAJ8058230.1"/>
    <property type="molecule type" value="Genomic_DNA"/>
</dbReference>
<evidence type="ECO:0000256" key="1">
    <source>
        <dbReference type="SAM" id="MobiDB-lite"/>
    </source>
</evidence>
<evidence type="ECO:0000313" key="2">
    <source>
        <dbReference type="EMBL" id="KAJ8058230.1"/>
    </source>
</evidence>
<sequence length="162" mass="18800">MFRSSRGKGIGLVTCKPHAGQEGIVELSAPSSSTFRRYYYETELHEWLNLDGHDTYNVDAGTIVFDQAYVLNGLHPTTSRNDPNPDPHVTVRLSNSELRQQNSWYIFYWRPNSSAWVIMPRPDNEEANRQRRQKRKDKKKRQQERKNAKKDGKDSVGCHVPL</sequence>
<feature type="compositionally biased region" description="Basic and acidic residues" evidence="1">
    <location>
        <begin position="144"/>
        <end position="156"/>
    </location>
</feature>
<reference evidence="2" key="1">
    <citation type="submission" date="2022-11" db="EMBL/GenBank/DDBJ databases">
        <title>Genome Resource of Sclerotinia nivalis Strain SnTB1, a Plant Pathogen Isolated from American Ginseng.</title>
        <authorList>
            <person name="Fan S."/>
        </authorList>
    </citation>
    <scope>NUCLEOTIDE SEQUENCE</scope>
    <source>
        <strain evidence="2">SnTB1</strain>
    </source>
</reference>
<dbReference type="AlphaFoldDB" id="A0A9X0DD85"/>
<accession>A0A9X0DD85</accession>
<evidence type="ECO:0000313" key="3">
    <source>
        <dbReference type="Proteomes" id="UP001152300"/>
    </source>
</evidence>
<feature type="compositionally biased region" description="Basic residues" evidence="1">
    <location>
        <begin position="130"/>
        <end position="143"/>
    </location>
</feature>